<sequence length="224" mass="24336">MGSDDMNSQPETSCFPNVGPVLLKEIAEEFPATKALIFGALPTPKAIGELERLEKDLTNGLVKITSIEKLTPSDQVYLLTTTSTTPHHTTPTPTIEIPKSTFETLKKTHKDAFLGIKVIAPPASPIKKKQSTTSSDSSSPSTPTKKQSVPSSSEPIVTAPTTDDENTNKSPTTPAAKKQKQDTRQGPVEFLKSLFLIPSLLKSPFLNFNCCSRSSAWNDCYWIS</sequence>
<evidence type="ECO:0000313" key="2">
    <source>
        <dbReference type="EMBL" id="ORY40731.1"/>
    </source>
</evidence>
<organism evidence="2 3">
    <name type="scientific">Rhizoclosmatium globosum</name>
    <dbReference type="NCBI Taxonomy" id="329046"/>
    <lineage>
        <taxon>Eukaryota</taxon>
        <taxon>Fungi</taxon>
        <taxon>Fungi incertae sedis</taxon>
        <taxon>Chytridiomycota</taxon>
        <taxon>Chytridiomycota incertae sedis</taxon>
        <taxon>Chytridiomycetes</taxon>
        <taxon>Chytridiales</taxon>
        <taxon>Chytriomycetaceae</taxon>
        <taxon>Rhizoclosmatium</taxon>
    </lineage>
</organism>
<protein>
    <submittedName>
        <fullName evidence="2">Uncharacterized protein</fullName>
    </submittedName>
</protein>
<keyword evidence="3" id="KW-1185">Reference proteome</keyword>
<accession>A0A1Y2C137</accession>
<comment type="caution">
    <text evidence="2">The sequence shown here is derived from an EMBL/GenBank/DDBJ whole genome shotgun (WGS) entry which is preliminary data.</text>
</comment>
<dbReference type="Proteomes" id="UP000193642">
    <property type="component" value="Unassembled WGS sequence"/>
</dbReference>
<evidence type="ECO:0000313" key="3">
    <source>
        <dbReference type="Proteomes" id="UP000193642"/>
    </source>
</evidence>
<evidence type="ECO:0000256" key="1">
    <source>
        <dbReference type="SAM" id="MobiDB-lite"/>
    </source>
</evidence>
<proteinExistence type="predicted"/>
<feature type="region of interest" description="Disordered" evidence="1">
    <location>
        <begin position="124"/>
        <end position="184"/>
    </location>
</feature>
<reference evidence="2 3" key="1">
    <citation type="submission" date="2016-07" db="EMBL/GenBank/DDBJ databases">
        <title>Pervasive Adenine N6-methylation of Active Genes in Fungi.</title>
        <authorList>
            <consortium name="DOE Joint Genome Institute"/>
            <person name="Mondo S.J."/>
            <person name="Dannebaum R.O."/>
            <person name="Kuo R.C."/>
            <person name="Labutti K."/>
            <person name="Haridas S."/>
            <person name="Kuo A."/>
            <person name="Salamov A."/>
            <person name="Ahrendt S.R."/>
            <person name="Lipzen A."/>
            <person name="Sullivan W."/>
            <person name="Andreopoulos W.B."/>
            <person name="Clum A."/>
            <person name="Lindquist E."/>
            <person name="Daum C."/>
            <person name="Ramamoorthy G.K."/>
            <person name="Gryganskyi A."/>
            <person name="Culley D."/>
            <person name="Magnuson J.K."/>
            <person name="James T.Y."/>
            <person name="O'Malley M.A."/>
            <person name="Stajich J.E."/>
            <person name="Spatafora J.W."/>
            <person name="Visel A."/>
            <person name="Grigoriev I.V."/>
        </authorList>
    </citation>
    <scope>NUCLEOTIDE SEQUENCE [LARGE SCALE GENOMIC DNA]</scope>
    <source>
        <strain evidence="2 3">JEL800</strain>
    </source>
</reference>
<gene>
    <name evidence="2" type="ORF">BCR33DRAFT_357753</name>
</gene>
<name>A0A1Y2C137_9FUNG</name>
<dbReference type="EMBL" id="MCGO01000034">
    <property type="protein sequence ID" value="ORY40731.1"/>
    <property type="molecule type" value="Genomic_DNA"/>
</dbReference>
<feature type="compositionally biased region" description="Low complexity" evidence="1">
    <location>
        <begin position="131"/>
        <end position="153"/>
    </location>
</feature>
<dbReference type="AlphaFoldDB" id="A0A1Y2C137"/>